<dbReference type="SUPFAM" id="SSF53474">
    <property type="entry name" value="alpha/beta-Hydrolases"/>
    <property type="match status" value="1"/>
</dbReference>
<dbReference type="RefSeq" id="WP_407593761.1">
    <property type="nucleotide sequence ID" value="NZ_JBHDIY010000002.1"/>
</dbReference>
<proteinExistence type="predicted"/>
<protein>
    <submittedName>
        <fullName evidence="1">DUF726 domain-containing protein</fullName>
    </submittedName>
</protein>
<organism evidence="1 2">
    <name type="scientific">Tateyamaria armeniaca</name>
    <dbReference type="NCBI Taxonomy" id="2518930"/>
    <lineage>
        <taxon>Bacteria</taxon>
        <taxon>Pseudomonadati</taxon>
        <taxon>Pseudomonadota</taxon>
        <taxon>Alphaproteobacteria</taxon>
        <taxon>Rhodobacterales</taxon>
        <taxon>Roseobacteraceae</taxon>
        <taxon>Tateyamaria</taxon>
    </lineage>
</organism>
<reference evidence="1 2" key="1">
    <citation type="submission" date="2024-08" db="EMBL/GenBank/DDBJ databases">
        <title>Tateyamaria sp. nov., isolated from marine algae.</title>
        <authorList>
            <person name="Choi B.J."/>
            <person name="Kim J.M."/>
            <person name="Lee J.K."/>
            <person name="Choi D.G."/>
            <person name="Bayburt H."/>
            <person name="Baek J.H."/>
            <person name="Han D.M."/>
            <person name="Jeon C.O."/>
        </authorList>
    </citation>
    <scope>NUCLEOTIDE SEQUENCE [LARGE SCALE GENOMIC DNA]</scope>
    <source>
        <strain evidence="1 2">KMU-156</strain>
    </source>
</reference>
<dbReference type="Pfam" id="PF05990">
    <property type="entry name" value="DUF900"/>
    <property type="match status" value="1"/>
</dbReference>
<dbReference type="Proteomes" id="UP001627408">
    <property type="component" value="Unassembled WGS sequence"/>
</dbReference>
<name>A0ABW8V1V4_9RHOB</name>
<gene>
    <name evidence="1" type="ORF">ACERZ8_19180</name>
</gene>
<dbReference type="InterPro" id="IPR010297">
    <property type="entry name" value="DUF900_hydrolase"/>
</dbReference>
<dbReference type="InterPro" id="IPR029058">
    <property type="entry name" value="AB_hydrolase_fold"/>
</dbReference>
<evidence type="ECO:0000313" key="1">
    <source>
        <dbReference type="EMBL" id="MFL4471894.1"/>
    </source>
</evidence>
<accession>A0ABW8V1V4</accession>
<keyword evidence="2" id="KW-1185">Reference proteome</keyword>
<evidence type="ECO:0000313" key="2">
    <source>
        <dbReference type="Proteomes" id="UP001627408"/>
    </source>
</evidence>
<dbReference type="EMBL" id="JBHDIY010000002">
    <property type="protein sequence ID" value="MFL4471894.1"/>
    <property type="molecule type" value="Genomic_DNA"/>
</dbReference>
<comment type="caution">
    <text evidence="1">The sequence shown here is derived from an EMBL/GenBank/DDBJ whole genome shotgun (WGS) entry which is preliminary data.</text>
</comment>
<dbReference type="Gene3D" id="3.40.50.1820">
    <property type="entry name" value="alpha/beta hydrolase"/>
    <property type="match status" value="1"/>
</dbReference>
<sequence length="312" mass="33851">MPILRLNAGPDGLALHGSPAAAVPVIRGAADGAGPVIVLIHGFKYDPADTTCSPHTLIFGTAPHHHKPGNVQWLRHLGFGTGDADEGLAIAFGWRARGNLWRAERSARAAGRHLANVITLIRHRAPDRPIHVISHSMGSEVIFEALNALPPHAIQRIITLSGATYASRAMSAMQSGAGQTAELFNVTSRENDVFDFMYERLTAPPLRGDRAMGNGVDLPNAVNIQLDCPRTLAALTRFGGHIAAPCRRMCHWSGYTRPGVLRFYGQALRHPECVRLEDMRQVLPGLPAPRWSRMFARPSFALALPMAQKTAS</sequence>